<comment type="subcellular location">
    <subcellularLocation>
        <location evidence="1">Cell membrane</location>
        <topology evidence="1">Multi-pass membrane protein</topology>
    </subcellularLocation>
</comment>
<keyword evidence="4 6" id="KW-1133">Transmembrane helix</keyword>
<evidence type="ECO:0000256" key="3">
    <source>
        <dbReference type="ARBA" id="ARBA00022692"/>
    </source>
</evidence>
<evidence type="ECO:0000256" key="6">
    <source>
        <dbReference type="SAM" id="Phobius"/>
    </source>
</evidence>
<protein>
    <submittedName>
        <fullName evidence="7">Flippase-like domain-containing protein</fullName>
    </submittedName>
</protein>
<sequence length="353" mass="36638">MNRWVRVAMSVASLALAAGLIVYLPSIIGALTGATMSWGQIGDLFAAVSWQMAALMTAVWLASLLAYTFVLTGSLPGLGHTQALTLNAAGSAVSNLLPFGGAAGVALTMAMTKGWGFPVGAIVASTLVSGVWNMLFRFLLPAVGILALLLSGTALSPTVTKAGWAASASLLALVVIVGAALFWDRGARVIGRGADRLVALSPGKIRPAERWASTAIHKLRDDMAGVVRSGWLKMSFGMVFFLGFQWLILALCMLGTGSWVGPAQSIAVFALSRVLTSALATPSGAGFMEAGTALALIGFGAGEAQATAAAILFGFWTYTIEIPWGGLALGGWALLRRRDGRREAQPVTREKAS</sequence>
<feature type="transmembrane region" description="Helical" evidence="6">
    <location>
        <begin position="238"/>
        <end position="260"/>
    </location>
</feature>
<dbReference type="PANTHER" id="PTHR39087">
    <property type="entry name" value="UPF0104 MEMBRANE PROTEIN MJ1595"/>
    <property type="match status" value="1"/>
</dbReference>
<proteinExistence type="predicted"/>
<dbReference type="RefSeq" id="WP_137248239.1">
    <property type="nucleotide sequence ID" value="NZ_SZQA01000016.1"/>
</dbReference>
<evidence type="ECO:0000313" key="7">
    <source>
        <dbReference type="EMBL" id="TKK87404.1"/>
    </source>
</evidence>
<feature type="transmembrane region" description="Helical" evidence="6">
    <location>
        <begin position="139"/>
        <end position="156"/>
    </location>
</feature>
<feature type="transmembrane region" description="Helical" evidence="6">
    <location>
        <begin position="115"/>
        <end position="132"/>
    </location>
</feature>
<dbReference type="Proteomes" id="UP000308705">
    <property type="component" value="Unassembled WGS sequence"/>
</dbReference>
<gene>
    <name evidence="7" type="ORF">FDA94_18085</name>
</gene>
<evidence type="ECO:0000313" key="8">
    <source>
        <dbReference type="Proteomes" id="UP000308705"/>
    </source>
</evidence>
<dbReference type="Pfam" id="PF03706">
    <property type="entry name" value="LPG_synthase_TM"/>
    <property type="match status" value="1"/>
</dbReference>
<feature type="transmembrane region" description="Helical" evidence="6">
    <location>
        <begin position="162"/>
        <end position="183"/>
    </location>
</feature>
<evidence type="ECO:0000256" key="4">
    <source>
        <dbReference type="ARBA" id="ARBA00022989"/>
    </source>
</evidence>
<dbReference type="InterPro" id="IPR022791">
    <property type="entry name" value="L-PG_synthase/AglD"/>
</dbReference>
<keyword evidence="2" id="KW-1003">Cell membrane</keyword>
<accession>A0A4U3MGG3</accession>
<dbReference type="EMBL" id="SZQA01000016">
    <property type="protein sequence ID" value="TKK87404.1"/>
    <property type="molecule type" value="Genomic_DNA"/>
</dbReference>
<evidence type="ECO:0000256" key="5">
    <source>
        <dbReference type="ARBA" id="ARBA00023136"/>
    </source>
</evidence>
<keyword evidence="5 6" id="KW-0472">Membrane</keyword>
<comment type="caution">
    <text evidence="7">The sequence shown here is derived from an EMBL/GenBank/DDBJ whole genome shotgun (WGS) entry which is preliminary data.</text>
</comment>
<reference evidence="7 8" key="1">
    <citation type="submission" date="2019-04" db="EMBL/GenBank/DDBJ databases">
        <title>Herbidospora sp. NEAU-GS14.nov., a novel actinomycete isolated from soil.</title>
        <authorList>
            <person name="Han L."/>
        </authorList>
    </citation>
    <scope>NUCLEOTIDE SEQUENCE [LARGE SCALE GENOMIC DNA]</scope>
    <source>
        <strain evidence="7 8">NEAU-GS14</strain>
    </source>
</reference>
<feature type="transmembrane region" description="Helical" evidence="6">
    <location>
        <begin position="315"/>
        <end position="335"/>
    </location>
</feature>
<keyword evidence="3 6" id="KW-0812">Transmembrane</keyword>
<dbReference type="AlphaFoldDB" id="A0A4U3MGG3"/>
<dbReference type="GO" id="GO:0005886">
    <property type="term" value="C:plasma membrane"/>
    <property type="evidence" value="ECO:0007669"/>
    <property type="project" value="UniProtKB-SubCell"/>
</dbReference>
<evidence type="ECO:0000256" key="2">
    <source>
        <dbReference type="ARBA" id="ARBA00022475"/>
    </source>
</evidence>
<feature type="transmembrane region" description="Helical" evidence="6">
    <location>
        <begin position="49"/>
        <end position="72"/>
    </location>
</feature>
<dbReference type="OrthoDB" id="5182677at2"/>
<name>A0A4U3MGG3_9ACTN</name>
<dbReference type="PANTHER" id="PTHR39087:SF2">
    <property type="entry name" value="UPF0104 MEMBRANE PROTEIN MJ1595"/>
    <property type="match status" value="1"/>
</dbReference>
<organism evidence="7 8">
    <name type="scientific">Herbidospora galbida</name>
    <dbReference type="NCBI Taxonomy" id="2575442"/>
    <lineage>
        <taxon>Bacteria</taxon>
        <taxon>Bacillati</taxon>
        <taxon>Actinomycetota</taxon>
        <taxon>Actinomycetes</taxon>
        <taxon>Streptosporangiales</taxon>
        <taxon>Streptosporangiaceae</taxon>
        <taxon>Herbidospora</taxon>
    </lineage>
</organism>
<feature type="transmembrane region" description="Helical" evidence="6">
    <location>
        <begin position="84"/>
        <end position="109"/>
    </location>
</feature>
<keyword evidence="8" id="KW-1185">Reference proteome</keyword>
<evidence type="ECO:0000256" key="1">
    <source>
        <dbReference type="ARBA" id="ARBA00004651"/>
    </source>
</evidence>